<dbReference type="Pfam" id="PF12802">
    <property type="entry name" value="MarR_2"/>
    <property type="match status" value="1"/>
</dbReference>
<name>A0A4R5UTN4_9RHOB</name>
<evidence type="ECO:0000313" key="3">
    <source>
        <dbReference type="Proteomes" id="UP000295301"/>
    </source>
</evidence>
<dbReference type="AlphaFoldDB" id="A0A4R5UTN4"/>
<dbReference type="InterPro" id="IPR036388">
    <property type="entry name" value="WH-like_DNA-bd_sf"/>
</dbReference>
<reference evidence="2 3" key="1">
    <citation type="submission" date="2019-03" db="EMBL/GenBank/DDBJ databases">
        <title>Ruegeria lutea sp. nov., a novel strain, isolated from marine sediment, the Masan Bay, South Korea.</title>
        <authorList>
            <person name="Kim J."/>
            <person name="Kim D.-Y."/>
            <person name="Lee S.-S."/>
        </authorList>
    </citation>
    <scope>NUCLEOTIDE SEQUENCE [LARGE SCALE GENOMIC DNA]</scope>
    <source>
        <strain evidence="2 3">318-1</strain>
    </source>
</reference>
<dbReference type="PANTHER" id="PTHR33164">
    <property type="entry name" value="TRANSCRIPTIONAL REGULATOR, MARR FAMILY"/>
    <property type="match status" value="1"/>
</dbReference>
<sequence length="177" mass="19385">MTDTPAPDALPDELYLIAPGDVPGGPARPTLSFSRTPTVLLTFAANRFTRAASREYQQKFGIGAMDWRMLVMLTREPGSTVSHAARTIGIDKAAVSRSLRRLETAGLAAAVQTGPDERRKSWTLTQAGNETHDRVLVHALGRLRQLMAGFDPEEIRNFTGYLARMLDNLDAAFDDDA</sequence>
<keyword evidence="3" id="KW-1185">Reference proteome</keyword>
<organism evidence="2 3">
    <name type="scientific">Antarcticimicrobium luteum</name>
    <dbReference type="NCBI Taxonomy" id="2547397"/>
    <lineage>
        <taxon>Bacteria</taxon>
        <taxon>Pseudomonadati</taxon>
        <taxon>Pseudomonadota</taxon>
        <taxon>Alphaproteobacteria</taxon>
        <taxon>Rhodobacterales</taxon>
        <taxon>Paracoccaceae</taxon>
        <taxon>Antarcticimicrobium</taxon>
    </lineage>
</organism>
<dbReference type="GO" id="GO:0003700">
    <property type="term" value="F:DNA-binding transcription factor activity"/>
    <property type="evidence" value="ECO:0007669"/>
    <property type="project" value="InterPro"/>
</dbReference>
<dbReference type="Proteomes" id="UP000295301">
    <property type="component" value="Unassembled WGS sequence"/>
</dbReference>
<dbReference type="PANTHER" id="PTHR33164:SF43">
    <property type="entry name" value="HTH-TYPE TRANSCRIPTIONAL REPRESSOR YETL"/>
    <property type="match status" value="1"/>
</dbReference>
<evidence type="ECO:0000259" key="1">
    <source>
        <dbReference type="PROSITE" id="PS50995"/>
    </source>
</evidence>
<dbReference type="RefSeq" id="WP_133361483.1">
    <property type="nucleotide sequence ID" value="NZ_SMUV01000073.1"/>
</dbReference>
<comment type="caution">
    <text evidence="2">The sequence shown here is derived from an EMBL/GenBank/DDBJ whole genome shotgun (WGS) entry which is preliminary data.</text>
</comment>
<dbReference type="PROSITE" id="PS50995">
    <property type="entry name" value="HTH_MARR_2"/>
    <property type="match status" value="1"/>
</dbReference>
<dbReference type="SUPFAM" id="SSF46785">
    <property type="entry name" value="Winged helix' DNA-binding domain"/>
    <property type="match status" value="1"/>
</dbReference>
<dbReference type="EMBL" id="SMUV01000073">
    <property type="protein sequence ID" value="TDK42356.1"/>
    <property type="molecule type" value="Genomic_DNA"/>
</dbReference>
<evidence type="ECO:0000313" key="2">
    <source>
        <dbReference type="EMBL" id="TDK42356.1"/>
    </source>
</evidence>
<dbReference type="InterPro" id="IPR036390">
    <property type="entry name" value="WH_DNA-bd_sf"/>
</dbReference>
<dbReference type="InterPro" id="IPR000835">
    <property type="entry name" value="HTH_MarR-typ"/>
</dbReference>
<dbReference type="InterPro" id="IPR011991">
    <property type="entry name" value="ArsR-like_HTH"/>
</dbReference>
<dbReference type="GO" id="GO:0006950">
    <property type="term" value="P:response to stress"/>
    <property type="evidence" value="ECO:0007669"/>
    <property type="project" value="TreeGrafter"/>
</dbReference>
<dbReference type="InterPro" id="IPR039422">
    <property type="entry name" value="MarR/SlyA-like"/>
</dbReference>
<accession>A0A4R5UTN4</accession>
<gene>
    <name evidence="2" type="ORF">E1832_19675</name>
</gene>
<dbReference type="CDD" id="cd00090">
    <property type="entry name" value="HTH_ARSR"/>
    <property type="match status" value="1"/>
</dbReference>
<dbReference type="SMART" id="SM00347">
    <property type="entry name" value="HTH_MARR"/>
    <property type="match status" value="1"/>
</dbReference>
<dbReference type="OrthoDB" id="8906692at2"/>
<proteinExistence type="predicted"/>
<dbReference type="Gene3D" id="1.10.10.10">
    <property type="entry name" value="Winged helix-like DNA-binding domain superfamily/Winged helix DNA-binding domain"/>
    <property type="match status" value="1"/>
</dbReference>
<protein>
    <submittedName>
        <fullName evidence="2">MarR family transcriptional regulator</fullName>
    </submittedName>
</protein>
<feature type="domain" description="HTH marR-type" evidence="1">
    <location>
        <begin position="38"/>
        <end position="167"/>
    </location>
</feature>